<gene>
    <name evidence="2" type="ORF">N7482_004833</name>
</gene>
<name>A0A9W9LPR9_9EURO</name>
<sequence>MQLSNRLTRWQWAGLASLFVFAFFTVLQYRGSTGSDTISISAIPSLDRASKFHLLVPASGYHFRLCRALASATALGYPVAVLNGWMKEGDLDASKTHLAKVRTVMHYLDSLPPSSDDDLVLMIDGYDIVFQIPPDILIERYFAITKAATAKLASRFGPDYVESLTADDRPQQTILFGPEKVCYPVDWNRVGCWAVPQDIDIPAGAFGPEDGQLHHNLPRWLNSGTIMGPAKDMRLLFAATLDRISGHYDPNYEFSDSDQMYMSDVWGVQEFGRSIARHRQYFHDDMDPNAVVPGGVDGKVVPILLPGQRTEHHIGIDYRSALFQTRAGSDFILEMLTYNETAEGNGTTTTTATATFATVTQNITESPNFMPFKIPLPANLASSITRTLQLVEKAVGTIPSVTELRLETNIVTQNVYGLFHSTGGKDYIDKLWSQLWFFPYVRPLFLARIPLLKAGRPIVVADGRTWFPAHNLPSNVSESQGINATGAWADIDGGWLGWQELCGTFEAEVFDGFTPPMDD</sequence>
<dbReference type="CDD" id="cd22997">
    <property type="entry name" value="GT_LH"/>
    <property type="match status" value="1"/>
</dbReference>
<organism evidence="2 3">
    <name type="scientific">Penicillium canariense</name>
    <dbReference type="NCBI Taxonomy" id="189055"/>
    <lineage>
        <taxon>Eukaryota</taxon>
        <taxon>Fungi</taxon>
        <taxon>Dikarya</taxon>
        <taxon>Ascomycota</taxon>
        <taxon>Pezizomycotina</taxon>
        <taxon>Eurotiomycetes</taxon>
        <taxon>Eurotiomycetidae</taxon>
        <taxon>Eurotiales</taxon>
        <taxon>Aspergillaceae</taxon>
        <taxon>Penicillium</taxon>
    </lineage>
</organism>
<keyword evidence="1" id="KW-1133">Transmembrane helix</keyword>
<dbReference type="AlphaFoldDB" id="A0A9W9LPR9"/>
<dbReference type="GeneID" id="81426134"/>
<dbReference type="EMBL" id="JAPQKN010000002">
    <property type="protein sequence ID" value="KAJ5169239.1"/>
    <property type="molecule type" value="Genomic_DNA"/>
</dbReference>
<reference evidence="2" key="2">
    <citation type="journal article" date="2023" name="IMA Fungus">
        <title>Comparative genomic study of the Penicillium genus elucidates a diverse pangenome and 15 lateral gene transfer events.</title>
        <authorList>
            <person name="Petersen C."/>
            <person name="Sorensen T."/>
            <person name="Nielsen M.R."/>
            <person name="Sondergaard T.E."/>
            <person name="Sorensen J.L."/>
            <person name="Fitzpatrick D.A."/>
            <person name="Frisvad J.C."/>
            <person name="Nielsen K.L."/>
        </authorList>
    </citation>
    <scope>NUCLEOTIDE SEQUENCE</scope>
    <source>
        <strain evidence="2">IBT 26290</strain>
    </source>
</reference>
<evidence type="ECO:0000256" key="1">
    <source>
        <dbReference type="SAM" id="Phobius"/>
    </source>
</evidence>
<evidence type="ECO:0000313" key="2">
    <source>
        <dbReference type="EMBL" id="KAJ5169239.1"/>
    </source>
</evidence>
<evidence type="ECO:0000313" key="3">
    <source>
        <dbReference type="Proteomes" id="UP001149163"/>
    </source>
</evidence>
<reference evidence="2" key="1">
    <citation type="submission" date="2022-11" db="EMBL/GenBank/DDBJ databases">
        <authorList>
            <person name="Petersen C."/>
        </authorList>
    </citation>
    <scope>NUCLEOTIDE SEQUENCE</scope>
    <source>
        <strain evidence="2">IBT 26290</strain>
    </source>
</reference>
<dbReference type="OrthoDB" id="422736at2759"/>
<dbReference type="PANTHER" id="PTHR36587:SF2">
    <property type="entry name" value="EXPRESSION SITE-ASSOCIATED GENE 3 (ESAG3)-LIKE PROTEIN"/>
    <property type="match status" value="1"/>
</dbReference>
<keyword evidence="1" id="KW-0472">Membrane</keyword>
<dbReference type="PANTHER" id="PTHR36587">
    <property type="entry name" value="EXPRESSION SITE-ASSOCIATED GENE 3 (ESAG3)-LIKE PROTEIN"/>
    <property type="match status" value="1"/>
</dbReference>
<protein>
    <submittedName>
        <fullName evidence="2">Uncharacterized protein</fullName>
    </submittedName>
</protein>
<dbReference type="RefSeq" id="XP_056545700.1">
    <property type="nucleotide sequence ID" value="XM_056686958.1"/>
</dbReference>
<accession>A0A9W9LPR9</accession>
<feature type="transmembrane region" description="Helical" evidence="1">
    <location>
        <begin position="12"/>
        <end position="29"/>
    </location>
</feature>
<keyword evidence="1" id="KW-0812">Transmembrane</keyword>
<dbReference type="Proteomes" id="UP001149163">
    <property type="component" value="Unassembled WGS sequence"/>
</dbReference>
<keyword evidence="3" id="KW-1185">Reference proteome</keyword>
<comment type="caution">
    <text evidence="2">The sequence shown here is derived from an EMBL/GenBank/DDBJ whole genome shotgun (WGS) entry which is preliminary data.</text>
</comment>
<proteinExistence type="predicted"/>